<accession>A0A0F3MRI8</accession>
<dbReference type="EMBL" id="LANQ01000001">
    <property type="protein sequence ID" value="KJV58355.1"/>
    <property type="molecule type" value="Genomic_DNA"/>
</dbReference>
<dbReference type="PATRIC" id="fig|1359196.3.peg.714"/>
<evidence type="ECO:0000313" key="2">
    <source>
        <dbReference type="EMBL" id="KJV58355.1"/>
    </source>
</evidence>
<dbReference type="AlphaFoldDB" id="A0A0F3MRI8"/>
<feature type="signal peptide" evidence="1">
    <location>
        <begin position="1"/>
        <end position="20"/>
    </location>
</feature>
<proteinExistence type="predicted"/>
<dbReference type="Proteomes" id="UP000033475">
    <property type="component" value="Unassembled WGS sequence"/>
</dbReference>
<evidence type="ECO:0000313" key="3">
    <source>
        <dbReference type="Proteomes" id="UP000033475"/>
    </source>
</evidence>
<feature type="chain" id="PRO_5002465006" evidence="1">
    <location>
        <begin position="21"/>
        <end position="37"/>
    </location>
</feature>
<keyword evidence="1" id="KW-0732">Signal</keyword>
<gene>
    <name evidence="2" type="ORF">RFEPED_0736</name>
</gene>
<evidence type="ECO:0000256" key="1">
    <source>
        <dbReference type="SAM" id="SignalP"/>
    </source>
</evidence>
<protein>
    <submittedName>
        <fullName evidence="2">Uncharacterized protein</fullName>
    </submittedName>
</protein>
<comment type="caution">
    <text evidence="2">The sequence shown here is derived from an EMBL/GenBank/DDBJ whole genome shotgun (WGS) entry which is preliminary data.</text>
</comment>
<organism evidence="2 3">
    <name type="scientific">Rickettsia felis str. Pedreira</name>
    <dbReference type="NCBI Taxonomy" id="1359196"/>
    <lineage>
        <taxon>Bacteria</taxon>
        <taxon>Pseudomonadati</taxon>
        <taxon>Pseudomonadota</taxon>
        <taxon>Alphaproteobacteria</taxon>
        <taxon>Rickettsiales</taxon>
        <taxon>Rickettsiaceae</taxon>
        <taxon>Rickettsieae</taxon>
        <taxon>Rickettsia</taxon>
        <taxon>spotted fever group</taxon>
    </lineage>
</organism>
<reference evidence="2 3" key="1">
    <citation type="submission" date="2015-01" db="EMBL/GenBank/DDBJ databases">
        <title>Genome Sequencing of Rickettsiales.</title>
        <authorList>
            <person name="Daugherty S.C."/>
            <person name="Su Q."/>
            <person name="Abolude K."/>
            <person name="Beier-Sexton M."/>
            <person name="Carlyon J.A."/>
            <person name="Carter R."/>
            <person name="Day N.P."/>
            <person name="Dumler S.J."/>
            <person name="Dyachenko V."/>
            <person name="Godinez A."/>
            <person name="Kurtti T.J."/>
            <person name="Lichay M."/>
            <person name="Mullins K.E."/>
            <person name="Ott S."/>
            <person name="Pappas-Brown V."/>
            <person name="Paris D.H."/>
            <person name="Patel P."/>
            <person name="Richards A.L."/>
            <person name="Sadzewicz L."/>
            <person name="Sears K."/>
            <person name="Seidman D."/>
            <person name="Sengamalay N."/>
            <person name="Stenos J."/>
            <person name="Tallon L.J."/>
            <person name="Vincent G."/>
            <person name="Fraser C.M."/>
            <person name="Munderloh U."/>
            <person name="Dunning-Hotopp J.C."/>
        </authorList>
    </citation>
    <scope>NUCLEOTIDE SEQUENCE [LARGE SCALE GENOMIC DNA]</scope>
    <source>
        <strain evidence="2 3">Pedreira</strain>
    </source>
</reference>
<sequence>MLKNICFILSFLLLSHTSYAVIDKRENHQWQSKKMTY</sequence>
<name>A0A0F3MRI8_RICFI</name>